<dbReference type="PANTHER" id="PTHR35866:SF2">
    <property type="entry name" value="YKGJ FAMILY CYSTEINE CLUSTER PROTEIN"/>
    <property type="match status" value="1"/>
</dbReference>
<evidence type="ECO:0000313" key="2">
    <source>
        <dbReference type="Proteomes" id="UP000199423"/>
    </source>
</evidence>
<reference evidence="2" key="1">
    <citation type="submission" date="2016-10" db="EMBL/GenBank/DDBJ databases">
        <authorList>
            <person name="Varghese N."/>
            <person name="Submissions S."/>
        </authorList>
    </citation>
    <scope>NUCLEOTIDE SEQUENCE [LARGE SCALE GENOMIC DNA]</scope>
    <source>
        <strain evidence="2">DSM 1565</strain>
    </source>
</reference>
<evidence type="ECO:0008006" key="3">
    <source>
        <dbReference type="Google" id="ProtNLM"/>
    </source>
</evidence>
<dbReference type="Proteomes" id="UP000199423">
    <property type="component" value="Unassembled WGS sequence"/>
</dbReference>
<accession>A0A1I7N2U5</accession>
<evidence type="ECO:0000313" key="1">
    <source>
        <dbReference type="EMBL" id="SFV28938.1"/>
    </source>
</evidence>
<dbReference type="Pfam" id="PF03692">
    <property type="entry name" value="CxxCxxCC"/>
    <property type="match status" value="1"/>
</dbReference>
<name>A0A1I7N2U5_9HYPH</name>
<dbReference type="EMBL" id="FPCH01000001">
    <property type="protein sequence ID" value="SFV28938.1"/>
    <property type="molecule type" value="Genomic_DNA"/>
</dbReference>
<dbReference type="AlphaFoldDB" id="A0A1I7N2U5"/>
<dbReference type="STRING" id="51670.SAMN04488557_1130"/>
<keyword evidence="2" id="KW-1185">Reference proteome</keyword>
<dbReference type="RefSeq" id="WP_092865282.1">
    <property type="nucleotide sequence ID" value="NZ_FPCH01000001.1"/>
</dbReference>
<organism evidence="1 2">
    <name type="scientific">Hyphomicrobium facile</name>
    <dbReference type="NCBI Taxonomy" id="51670"/>
    <lineage>
        <taxon>Bacteria</taxon>
        <taxon>Pseudomonadati</taxon>
        <taxon>Pseudomonadota</taxon>
        <taxon>Alphaproteobacteria</taxon>
        <taxon>Hyphomicrobiales</taxon>
        <taxon>Hyphomicrobiaceae</taxon>
        <taxon>Hyphomicrobium</taxon>
    </lineage>
</organism>
<dbReference type="OrthoDB" id="196483at2"/>
<dbReference type="PANTHER" id="PTHR35866">
    <property type="entry name" value="PUTATIVE-RELATED"/>
    <property type="match status" value="1"/>
</dbReference>
<dbReference type="InterPro" id="IPR005358">
    <property type="entry name" value="Puta_zinc/iron-chelating_dom"/>
</dbReference>
<proteinExistence type="predicted"/>
<sequence length="122" mass="14537">MAHYNCLNCPGYCCSYPVIALNKRDVERLAKHFTLKYETAKRRFTREGHGHKYLMRRKGDKIYGRICQFFDTKERRCTIYKARPAACRDYPGHGRCGYYDFLMHERRCQNDPTFAAITNHKD</sequence>
<gene>
    <name evidence="1" type="ORF">SAMN04488557_1130</name>
</gene>
<protein>
    <recommendedName>
        <fullName evidence="3">Zinc-or iron-chelating domain-containing protein</fullName>
    </recommendedName>
</protein>